<dbReference type="Gene3D" id="3.30.310.210">
    <property type="match status" value="1"/>
</dbReference>
<reference evidence="5 6" key="1">
    <citation type="journal article" date="2016" name="Sci. Rep.">
        <title>The Dendrobium catenatum Lindl. genome sequence provides insights into polysaccharide synthase, floral development and adaptive evolution.</title>
        <authorList>
            <person name="Zhang G.Q."/>
            <person name="Xu Q."/>
            <person name="Bian C."/>
            <person name="Tsai W.C."/>
            <person name="Yeh C.M."/>
            <person name="Liu K.W."/>
            <person name="Yoshida K."/>
            <person name="Zhang L.S."/>
            <person name="Chang S.B."/>
            <person name="Chen F."/>
            <person name="Shi Y."/>
            <person name="Su Y.Y."/>
            <person name="Zhang Y.Q."/>
            <person name="Chen L.J."/>
            <person name="Yin Y."/>
            <person name="Lin M."/>
            <person name="Huang H."/>
            <person name="Deng H."/>
            <person name="Wang Z.W."/>
            <person name="Zhu S.L."/>
            <person name="Zhao X."/>
            <person name="Deng C."/>
            <person name="Niu S.C."/>
            <person name="Huang J."/>
            <person name="Wang M."/>
            <person name="Liu G.H."/>
            <person name="Yang H.J."/>
            <person name="Xiao X.J."/>
            <person name="Hsiao Y.Y."/>
            <person name="Wu W.L."/>
            <person name="Chen Y.Y."/>
            <person name="Mitsuda N."/>
            <person name="Ohme-Takagi M."/>
            <person name="Luo Y.B."/>
            <person name="Van de Peer Y."/>
            <person name="Liu Z.J."/>
        </authorList>
    </citation>
    <scope>NUCLEOTIDE SEQUENCE [LARGE SCALE GENOMIC DNA]</scope>
    <source>
        <tissue evidence="5">The whole plant</tissue>
    </source>
</reference>
<dbReference type="PANTHER" id="PTHR10288">
    <property type="entry name" value="KH DOMAIN CONTAINING RNA BINDING PROTEIN"/>
    <property type="match status" value="1"/>
</dbReference>
<protein>
    <submittedName>
        <fullName evidence="5">KH domain-containing protein</fullName>
    </submittedName>
</protein>
<sequence>MDFEDGDQDEEDYEGDGGMWGGGERSRERGRVTTRLVVPRMHVGCLLGKGGKIIEQMRNETRTHIRILPRDQYTPRCVSMSEEVVQVFGEGSCVKKALVNISSRLKESLHRERGPFRGRIHSPEGHFVPDDDFISNTHHQPAFERGDLVPITSLGPTRARSSVYGSESKYIFDPDANAMIDRPQSFSSEDIVFRILCPNDKVEAIIGSPNGISEMLQNDVGVDVRVTDPVEGSEERIIVITSDEGPDDELFPAQEALLHVQTHIVDLGPDKDNVITTRLLIQDHEIGCLEGKDGSLSDFQRLTCANVQVLPKEELPLCAFETDELIQIVGEIRAARKALVQVTTKLRSYLYRDISTLDDTIAPSFPATSLVGKVVGLDSSSTRSLSREGYQGSDPPIASFENVRASSVNWSSKDLAIGASGPLEPEQNCINDIGRQSSLKRFSASLVTKSTLEVVIPDDAVSSLITKSGSKLAQISEMSGATMTLLEDRPDSSDKVVQISGTPEQAERAQSLLQGFILSLL</sequence>
<evidence type="ECO:0000259" key="4">
    <source>
        <dbReference type="SMART" id="SM00322"/>
    </source>
</evidence>
<evidence type="ECO:0000256" key="2">
    <source>
        <dbReference type="PROSITE-ProRule" id="PRU00117"/>
    </source>
</evidence>
<keyword evidence="6" id="KW-1185">Reference proteome</keyword>
<organism evidence="5 6">
    <name type="scientific">Dendrobium catenatum</name>
    <dbReference type="NCBI Taxonomy" id="906689"/>
    <lineage>
        <taxon>Eukaryota</taxon>
        <taxon>Viridiplantae</taxon>
        <taxon>Streptophyta</taxon>
        <taxon>Embryophyta</taxon>
        <taxon>Tracheophyta</taxon>
        <taxon>Spermatophyta</taxon>
        <taxon>Magnoliopsida</taxon>
        <taxon>Liliopsida</taxon>
        <taxon>Asparagales</taxon>
        <taxon>Orchidaceae</taxon>
        <taxon>Epidendroideae</taxon>
        <taxon>Malaxideae</taxon>
        <taxon>Dendrobiinae</taxon>
        <taxon>Dendrobium</taxon>
    </lineage>
</organism>
<evidence type="ECO:0000313" key="6">
    <source>
        <dbReference type="Proteomes" id="UP000233837"/>
    </source>
</evidence>
<dbReference type="PROSITE" id="PS50084">
    <property type="entry name" value="KH_TYPE_1"/>
    <property type="match status" value="3"/>
</dbReference>
<dbReference type="InterPro" id="IPR004088">
    <property type="entry name" value="KH_dom_type_1"/>
</dbReference>
<name>A0A2I0V9L5_9ASPA</name>
<reference evidence="5 6" key="2">
    <citation type="journal article" date="2017" name="Nature">
        <title>The Apostasia genome and the evolution of orchids.</title>
        <authorList>
            <person name="Zhang G.Q."/>
            <person name="Liu K.W."/>
            <person name="Li Z."/>
            <person name="Lohaus R."/>
            <person name="Hsiao Y.Y."/>
            <person name="Niu S.C."/>
            <person name="Wang J.Y."/>
            <person name="Lin Y.C."/>
            <person name="Xu Q."/>
            <person name="Chen L.J."/>
            <person name="Yoshida K."/>
            <person name="Fujiwara S."/>
            <person name="Wang Z.W."/>
            <person name="Zhang Y.Q."/>
            <person name="Mitsuda N."/>
            <person name="Wang M."/>
            <person name="Liu G.H."/>
            <person name="Pecoraro L."/>
            <person name="Huang H.X."/>
            <person name="Xiao X.J."/>
            <person name="Lin M."/>
            <person name="Wu X.Y."/>
            <person name="Wu W.L."/>
            <person name="Chen Y.Y."/>
            <person name="Chang S.B."/>
            <person name="Sakamoto S."/>
            <person name="Ohme-Takagi M."/>
            <person name="Yagi M."/>
            <person name="Zeng S.J."/>
            <person name="Shen C.Y."/>
            <person name="Yeh C.M."/>
            <person name="Luo Y.B."/>
            <person name="Tsai W.C."/>
            <person name="Van de Peer Y."/>
            <person name="Liu Z.J."/>
        </authorList>
    </citation>
    <scope>NUCLEOTIDE SEQUENCE [LARGE SCALE GENOMIC DNA]</scope>
    <source>
        <tissue evidence="5">The whole plant</tissue>
    </source>
</reference>
<dbReference type="Gene3D" id="3.30.1370.10">
    <property type="entry name" value="K Homology domain, type 1"/>
    <property type="match status" value="2"/>
</dbReference>
<feature type="domain" description="K Homology" evidence="4">
    <location>
        <begin position="448"/>
        <end position="518"/>
    </location>
</feature>
<dbReference type="InterPro" id="IPR004087">
    <property type="entry name" value="KH_dom"/>
</dbReference>
<dbReference type="Pfam" id="PF00013">
    <property type="entry name" value="KH_1"/>
    <property type="match status" value="3"/>
</dbReference>
<dbReference type="InterPro" id="IPR036612">
    <property type="entry name" value="KH_dom_type_1_sf"/>
</dbReference>
<dbReference type="EMBL" id="KZ504013">
    <property type="protein sequence ID" value="PKU60107.1"/>
    <property type="molecule type" value="Genomic_DNA"/>
</dbReference>
<dbReference type="STRING" id="906689.A0A2I0V9L5"/>
<dbReference type="SMART" id="SM00322">
    <property type="entry name" value="KH"/>
    <property type="match status" value="4"/>
</dbReference>
<evidence type="ECO:0000256" key="3">
    <source>
        <dbReference type="SAM" id="MobiDB-lite"/>
    </source>
</evidence>
<dbReference type="Proteomes" id="UP000233837">
    <property type="component" value="Unassembled WGS sequence"/>
</dbReference>
<feature type="domain" description="K Homology" evidence="4">
    <location>
        <begin position="30"/>
        <end position="106"/>
    </location>
</feature>
<feature type="domain" description="K Homology" evidence="4">
    <location>
        <begin position="189"/>
        <end position="262"/>
    </location>
</feature>
<accession>A0A2I0V9L5</accession>
<keyword evidence="1" id="KW-0677">Repeat</keyword>
<dbReference type="GO" id="GO:0003723">
    <property type="term" value="F:RNA binding"/>
    <property type="evidence" value="ECO:0007669"/>
    <property type="project" value="UniProtKB-UniRule"/>
</dbReference>
<proteinExistence type="predicted"/>
<dbReference type="SUPFAM" id="SSF54791">
    <property type="entry name" value="Eukaryotic type KH-domain (KH-domain type I)"/>
    <property type="match status" value="4"/>
</dbReference>
<feature type="compositionally biased region" description="Acidic residues" evidence="3">
    <location>
        <begin position="1"/>
        <end position="15"/>
    </location>
</feature>
<dbReference type="AlphaFoldDB" id="A0A2I0V9L5"/>
<evidence type="ECO:0000313" key="5">
    <source>
        <dbReference type="EMBL" id="PKU60107.1"/>
    </source>
</evidence>
<feature type="domain" description="K Homology" evidence="4">
    <location>
        <begin position="273"/>
        <end position="347"/>
    </location>
</feature>
<gene>
    <name evidence="5" type="ORF">MA16_Dca020505</name>
</gene>
<keyword evidence="2" id="KW-0694">RNA-binding</keyword>
<dbReference type="CDD" id="cd22459">
    <property type="entry name" value="KH-I_PEPPER_rpt1_like"/>
    <property type="match status" value="1"/>
</dbReference>
<dbReference type="CDD" id="cd22460">
    <property type="entry name" value="KH-I_PEPPER_rpt2_like"/>
    <property type="match status" value="2"/>
</dbReference>
<feature type="region of interest" description="Disordered" evidence="3">
    <location>
        <begin position="1"/>
        <end position="29"/>
    </location>
</feature>
<evidence type="ECO:0000256" key="1">
    <source>
        <dbReference type="ARBA" id="ARBA00022737"/>
    </source>
</evidence>